<evidence type="ECO:0000256" key="1">
    <source>
        <dbReference type="RuleBase" id="RU410713"/>
    </source>
</evidence>
<dbReference type="Pfam" id="PF03556">
    <property type="entry name" value="Cullin_binding"/>
    <property type="match status" value="1"/>
</dbReference>
<dbReference type="GO" id="GO:0031624">
    <property type="term" value="F:ubiquitin conjugating enzyme binding"/>
    <property type="evidence" value="ECO:0007669"/>
    <property type="project" value="TreeGrafter"/>
</dbReference>
<reference evidence="3" key="1">
    <citation type="submission" date="2019-12" db="EMBL/GenBank/DDBJ databases">
        <title>Genome sequencing and annotation of Brassica cretica.</title>
        <authorList>
            <person name="Studholme D.J."/>
            <person name="Sarris P."/>
        </authorList>
    </citation>
    <scope>NUCLEOTIDE SEQUENCE</scope>
    <source>
        <strain evidence="3">PFS-109/04</strain>
        <tissue evidence="3">Leaf</tissue>
    </source>
</reference>
<dbReference type="GO" id="GO:0032182">
    <property type="term" value="F:ubiquitin-like protein binding"/>
    <property type="evidence" value="ECO:0007669"/>
    <property type="project" value="TreeGrafter"/>
</dbReference>
<dbReference type="GO" id="GO:0097602">
    <property type="term" value="F:cullin family protein binding"/>
    <property type="evidence" value="ECO:0007669"/>
    <property type="project" value="TreeGrafter"/>
</dbReference>
<name>A0A8S9NKK3_BRACR</name>
<comment type="caution">
    <text evidence="3">The sequence shown here is derived from an EMBL/GenBank/DDBJ whole genome shotgun (WGS) entry which is preliminary data.</text>
</comment>
<organism evidence="3 4">
    <name type="scientific">Brassica cretica</name>
    <name type="common">Mustard</name>
    <dbReference type="NCBI Taxonomy" id="69181"/>
    <lineage>
        <taxon>Eukaryota</taxon>
        <taxon>Viridiplantae</taxon>
        <taxon>Streptophyta</taxon>
        <taxon>Embryophyta</taxon>
        <taxon>Tracheophyta</taxon>
        <taxon>Spermatophyta</taxon>
        <taxon>Magnoliopsida</taxon>
        <taxon>eudicotyledons</taxon>
        <taxon>Gunneridae</taxon>
        <taxon>Pentapetalae</taxon>
        <taxon>rosids</taxon>
        <taxon>malvids</taxon>
        <taxon>Brassicales</taxon>
        <taxon>Brassicaceae</taxon>
        <taxon>Brassiceae</taxon>
        <taxon>Brassica</taxon>
    </lineage>
</organism>
<dbReference type="InterPro" id="IPR042460">
    <property type="entry name" value="DCN1-like_PONY"/>
</dbReference>
<dbReference type="InterPro" id="IPR014764">
    <property type="entry name" value="DCN-prot"/>
</dbReference>
<dbReference type="PANTHER" id="PTHR12281">
    <property type="entry name" value="RP42 RELATED"/>
    <property type="match status" value="1"/>
</dbReference>
<gene>
    <name evidence="3" type="ORF">F2Q69_00040895</name>
</gene>
<dbReference type="GO" id="GO:0000151">
    <property type="term" value="C:ubiquitin ligase complex"/>
    <property type="evidence" value="ECO:0007669"/>
    <property type="project" value="TreeGrafter"/>
</dbReference>
<dbReference type="Proteomes" id="UP000712600">
    <property type="component" value="Unassembled WGS sequence"/>
</dbReference>
<comment type="function">
    <text evidence="1">Neddylation of cullins play an essential role in the regulation of SCF-type complexes activity.</text>
</comment>
<dbReference type="PANTHER" id="PTHR12281:SF2">
    <property type="entry name" value="DEFECTIVE IN CULLIN NEDDYLATION PROTEIN"/>
    <property type="match status" value="1"/>
</dbReference>
<feature type="domain" description="DCUN1" evidence="2">
    <location>
        <begin position="1"/>
        <end position="92"/>
    </location>
</feature>
<dbReference type="EMBL" id="QGKX02001621">
    <property type="protein sequence ID" value="KAF3503036.1"/>
    <property type="molecule type" value="Genomic_DNA"/>
</dbReference>
<dbReference type="Gene3D" id="1.10.238.200">
    <property type="entry name" value="Cullin, PONY binding domain"/>
    <property type="match status" value="1"/>
</dbReference>
<dbReference type="AlphaFoldDB" id="A0A8S9NKK3"/>
<evidence type="ECO:0000313" key="3">
    <source>
        <dbReference type="EMBL" id="KAF3503036.1"/>
    </source>
</evidence>
<protein>
    <recommendedName>
        <fullName evidence="1">Defective in cullin neddylation protein</fullName>
    </recommendedName>
</protein>
<evidence type="ECO:0000259" key="2">
    <source>
        <dbReference type="PROSITE" id="PS51229"/>
    </source>
</evidence>
<dbReference type="GO" id="GO:0045116">
    <property type="term" value="P:protein neddylation"/>
    <property type="evidence" value="ECO:0007669"/>
    <property type="project" value="TreeGrafter"/>
</dbReference>
<proteinExistence type="predicted"/>
<dbReference type="PROSITE" id="PS51229">
    <property type="entry name" value="DCUN1"/>
    <property type="match status" value="1"/>
</dbReference>
<sequence>MPTTKSDSLHLRLRRLLLRYSLHPFLHPHPNSPPSLSSLLSIKSENRHSKAISMDTWAQLLEFARTVNLVLSNYGAEGAWPYLIDEFIEYLYDKSIVEK</sequence>
<evidence type="ECO:0000313" key="4">
    <source>
        <dbReference type="Proteomes" id="UP000712600"/>
    </source>
</evidence>
<dbReference type="InterPro" id="IPR005176">
    <property type="entry name" value="PONY_dom"/>
</dbReference>
<accession>A0A8S9NKK3</accession>